<accession>A0A4P2QUN8</accession>
<dbReference type="EMBL" id="CP012672">
    <property type="protein sequence ID" value="AUX33273.1"/>
    <property type="molecule type" value="Genomic_DNA"/>
</dbReference>
<dbReference type="Proteomes" id="UP000295497">
    <property type="component" value="Chromosome"/>
</dbReference>
<dbReference type="RefSeq" id="WP_129576679.1">
    <property type="nucleotide sequence ID" value="NZ_CP012672.1"/>
</dbReference>
<evidence type="ECO:0000313" key="2">
    <source>
        <dbReference type="Proteomes" id="UP000295497"/>
    </source>
</evidence>
<evidence type="ECO:0000313" key="1">
    <source>
        <dbReference type="EMBL" id="AUX33273.1"/>
    </source>
</evidence>
<gene>
    <name evidence="1" type="ORF">SOCE836_054280</name>
</gene>
<dbReference type="Gene3D" id="3.30.200.20">
    <property type="entry name" value="Phosphorylase Kinase, domain 1"/>
    <property type="match status" value="1"/>
</dbReference>
<dbReference type="InterPro" id="IPR011009">
    <property type="entry name" value="Kinase-like_dom_sf"/>
</dbReference>
<protein>
    <recommendedName>
        <fullName evidence="3">Protein kinase domain-containing protein</fullName>
    </recommendedName>
</protein>
<dbReference type="SUPFAM" id="SSF56112">
    <property type="entry name" value="Protein kinase-like (PK-like)"/>
    <property type="match status" value="1"/>
</dbReference>
<sequence length="146" mass="16276">MSVEVVEGAIFAGRYRLIRRLAAGAMGAVYEALHLGTDRRWALKVMLSHIIERPELRRRFELEARVTAPIESPYIVEVFDAGVDDATAQRECHRRGERDGQGADADPALAQAVWDRRGAIPEMTALPTGGGRDVSCSSCRRRWRPC</sequence>
<name>A0A4P2QUN8_SORCE</name>
<dbReference type="AlphaFoldDB" id="A0A4P2QUN8"/>
<proteinExistence type="predicted"/>
<reference evidence="1 2" key="1">
    <citation type="submission" date="2015-09" db="EMBL/GenBank/DDBJ databases">
        <title>Sorangium comparison.</title>
        <authorList>
            <person name="Zaburannyi N."/>
            <person name="Bunk B."/>
            <person name="Overmann J."/>
            <person name="Mueller R."/>
        </authorList>
    </citation>
    <scope>NUCLEOTIDE SEQUENCE [LARGE SCALE GENOMIC DNA]</scope>
    <source>
        <strain evidence="1 2">So ce836</strain>
    </source>
</reference>
<evidence type="ECO:0008006" key="3">
    <source>
        <dbReference type="Google" id="ProtNLM"/>
    </source>
</evidence>
<organism evidence="1 2">
    <name type="scientific">Sorangium cellulosum</name>
    <name type="common">Polyangium cellulosum</name>
    <dbReference type="NCBI Taxonomy" id="56"/>
    <lineage>
        <taxon>Bacteria</taxon>
        <taxon>Pseudomonadati</taxon>
        <taxon>Myxococcota</taxon>
        <taxon>Polyangia</taxon>
        <taxon>Polyangiales</taxon>
        <taxon>Polyangiaceae</taxon>
        <taxon>Sorangium</taxon>
    </lineage>
</organism>